<sequence>MNDHQPTRPGAPTQALGGATTPLPQAAAPYRVEPTAPVPDDTVRPDDGHTPDHRWGRAPAPTPLVTVSRGPRAGTVLLGLLALVVAAWALVGNLADVDLEPRTAGPVAIGGVGLLLLVVGLVGLVVSRRRR</sequence>
<keyword evidence="2" id="KW-0812">Transmembrane</keyword>
<evidence type="ECO:0000313" key="3">
    <source>
        <dbReference type="EMBL" id="RKT78404.1"/>
    </source>
</evidence>
<gene>
    <name evidence="3" type="ORF">DFJ68_1849</name>
</gene>
<reference evidence="3 4" key="1">
    <citation type="submission" date="2018-10" db="EMBL/GenBank/DDBJ databases">
        <title>Sequencing the genomes of 1000 actinobacteria strains.</title>
        <authorList>
            <person name="Klenk H.-P."/>
        </authorList>
    </citation>
    <scope>NUCLEOTIDE SEQUENCE [LARGE SCALE GENOMIC DNA]</scope>
    <source>
        <strain evidence="3 4">DSM 44267</strain>
    </source>
</reference>
<keyword evidence="4" id="KW-1185">Reference proteome</keyword>
<organism evidence="3 4">
    <name type="scientific">Terracoccus luteus</name>
    <dbReference type="NCBI Taxonomy" id="53356"/>
    <lineage>
        <taxon>Bacteria</taxon>
        <taxon>Bacillati</taxon>
        <taxon>Actinomycetota</taxon>
        <taxon>Actinomycetes</taxon>
        <taxon>Micrococcales</taxon>
        <taxon>Intrasporangiaceae</taxon>
        <taxon>Terracoccus</taxon>
    </lineage>
</organism>
<feature type="compositionally biased region" description="Basic and acidic residues" evidence="1">
    <location>
        <begin position="41"/>
        <end position="55"/>
    </location>
</feature>
<dbReference type="OrthoDB" id="4872427at2"/>
<feature type="transmembrane region" description="Helical" evidence="2">
    <location>
        <begin position="107"/>
        <end position="126"/>
    </location>
</feature>
<feature type="region of interest" description="Disordered" evidence="1">
    <location>
        <begin position="1"/>
        <end position="68"/>
    </location>
</feature>
<name>A0A495XZU9_9MICO</name>
<dbReference type="Proteomes" id="UP000278440">
    <property type="component" value="Unassembled WGS sequence"/>
</dbReference>
<dbReference type="RefSeq" id="WP_121032607.1">
    <property type="nucleotide sequence ID" value="NZ_RBXT01000001.1"/>
</dbReference>
<dbReference type="AlphaFoldDB" id="A0A495XZU9"/>
<proteinExistence type="predicted"/>
<comment type="caution">
    <text evidence="3">The sequence shown here is derived from an EMBL/GenBank/DDBJ whole genome shotgun (WGS) entry which is preliminary data.</text>
</comment>
<evidence type="ECO:0000256" key="2">
    <source>
        <dbReference type="SAM" id="Phobius"/>
    </source>
</evidence>
<accession>A0A495XZU9</accession>
<dbReference type="EMBL" id="RBXT01000001">
    <property type="protein sequence ID" value="RKT78404.1"/>
    <property type="molecule type" value="Genomic_DNA"/>
</dbReference>
<evidence type="ECO:0000313" key="4">
    <source>
        <dbReference type="Proteomes" id="UP000278440"/>
    </source>
</evidence>
<keyword evidence="2" id="KW-0472">Membrane</keyword>
<keyword evidence="2" id="KW-1133">Transmembrane helix</keyword>
<feature type="transmembrane region" description="Helical" evidence="2">
    <location>
        <begin position="76"/>
        <end position="95"/>
    </location>
</feature>
<protein>
    <submittedName>
        <fullName evidence="3">Uncharacterized protein</fullName>
    </submittedName>
</protein>
<evidence type="ECO:0000256" key="1">
    <source>
        <dbReference type="SAM" id="MobiDB-lite"/>
    </source>
</evidence>